<reference evidence="2" key="1">
    <citation type="journal article" date="2019" name="Science">
        <title>Mutation of a bHLH transcription factor allowed almond domestication.</title>
        <authorList>
            <person name="Sanchez-Perez R."/>
            <person name="Pavan S."/>
            <person name="Mazzeo R."/>
            <person name="Moldovan C."/>
            <person name="Aiese Cigliano R."/>
            <person name="Del Cueto J."/>
            <person name="Ricciardi F."/>
            <person name="Lotti C."/>
            <person name="Ricciardi L."/>
            <person name="Dicenta F."/>
            <person name="Lopez-Marques R.L."/>
            <person name="Lindberg Moller B."/>
        </authorList>
    </citation>
    <scope>NUCLEOTIDE SEQUENCE</scope>
</reference>
<dbReference type="EMBL" id="AP019301">
    <property type="protein sequence ID" value="BBH02982.1"/>
    <property type="molecule type" value="Genomic_DNA"/>
</dbReference>
<sequence length="95" mass="11046">MANHVVVQFFSQLTAKTLRKTDMFQLGHDIVQVLCKFEMIFPPAFFTSMMHVMVHLLEEALLAGPVNYRWMYLIERLLGELKKVYATGRSPNDQL</sequence>
<proteinExistence type="predicted"/>
<name>A0A4Y1RFL1_PRUDU</name>
<evidence type="ECO:0000313" key="2">
    <source>
        <dbReference type="EMBL" id="BBH02982.1"/>
    </source>
</evidence>
<accession>A0A4Y1RFL1</accession>
<gene>
    <name evidence="2" type="ORF">Prudu_013714</name>
</gene>
<dbReference type="Pfam" id="PF13960">
    <property type="entry name" value="DUF4218"/>
    <property type="match status" value="1"/>
</dbReference>
<evidence type="ECO:0000259" key="1">
    <source>
        <dbReference type="Pfam" id="PF13960"/>
    </source>
</evidence>
<feature type="domain" description="DUF4218" evidence="1">
    <location>
        <begin position="13"/>
        <end position="85"/>
    </location>
</feature>
<dbReference type="PANTHER" id="PTHR48258">
    <property type="entry name" value="DUF4218 DOMAIN-CONTAINING PROTEIN-RELATED"/>
    <property type="match status" value="1"/>
</dbReference>
<protein>
    <recommendedName>
        <fullName evidence="1">DUF4218 domain-containing protein</fullName>
    </recommendedName>
</protein>
<organism evidence="2">
    <name type="scientific">Prunus dulcis</name>
    <name type="common">Almond</name>
    <name type="synonym">Amygdalus dulcis</name>
    <dbReference type="NCBI Taxonomy" id="3755"/>
    <lineage>
        <taxon>Eukaryota</taxon>
        <taxon>Viridiplantae</taxon>
        <taxon>Streptophyta</taxon>
        <taxon>Embryophyta</taxon>
        <taxon>Tracheophyta</taxon>
        <taxon>Spermatophyta</taxon>
        <taxon>Magnoliopsida</taxon>
        <taxon>eudicotyledons</taxon>
        <taxon>Gunneridae</taxon>
        <taxon>Pentapetalae</taxon>
        <taxon>rosids</taxon>
        <taxon>fabids</taxon>
        <taxon>Rosales</taxon>
        <taxon>Rosaceae</taxon>
        <taxon>Amygdaloideae</taxon>
        <taxon>Amygdaleae</taxon>
        <taxon>Prunus</taxon>
    </lineage>
</organism>
<dbReference type="InterPro" id="IPR025452">
    <property type="entry name" value="DUF4218"/>
</dbReference>
<dbReference type="AlphaFoldDB" id="A0A4Y1RFL1"/>